<dbReference type="RefSeq" id="WP_067071568.1">
    <property type="nucleotide sequence ID" value="NZ_CP171739.1"/>
</dbReference>
<dbReference type="PANTHER" id="PTHR23308">
    <property type="entry name" value="NUCLEAR INHIBITOR OF PROTEIN PHOSPHATASE-1"/>
    <property type="match status" value="1"/>
</dbReference>
<dbReference type="EMBL" id="JYIJ01000019">
    <property type="protein sequence ID" value="KWW97879.1"/>
    <property type="molecule type" value="Genomic_DNA"/>
</dbReference>
<comment type="caution">
    <text evidence="4">The sequence shown here is derived from an EMBL/GenBank/DDBJ whole genome shotgun (WGS) entry which is preliminary data.</text>
</comment>
<feature type="region of interest" description="Disordered" evidence="2">
    <location>
        <begin position="37"/>
        <end position="66"/>
    </location>
</feature>
<reference evidence="6" key="2">
    <citation type="submission" date="2015-02" db="EMBL/GenBank/DDBJ databases">
        <title>Physiological reanalysis, assessment of diazotrophy, and genome sequences of multiple isolates of Streptomyces thermoautotrophicus.</title>
        <authorList>
            <person name="MacKellar D.C."/>
            <person name="Lieber L."/>
            <person name="Norman J."/>
            <person name="Bolger A."/>
            <person name="Tobin C."/>
            <person name="Murray J.W."/>
            <person name="Friesen M."/>
            <person name="Prell J."/>
        </authorList>
    </citation>
    <scope>NUCLEOTIDE SEQUENCE [LARGE SCALE GENOMIC DNA]</scope>
    <source>
        <strain evidence="6">UBT1</strain>
    </source>
</reference>
<evidence type="ECO:0000313" key="5">
    <source>
        <dbReference type="EMBL" id="KWX08742.1"/>
    </source>
</evidence>
<dbReference type="EMBL" id="JYIK01000944">
    <property type="protein sequence ID" value="KWX08742.1"/>
    <property type="molecule type" value="Genomic_DNA"/>
</dbReference>
<dbReference type="Proteomes" id="UP000070598">
    <property type="component" value="Unassembled WGS sequence"/>
</dbReference>
<feature type="domain" description="FHA" evidence="3">
    <location>
        <begin position="87"/>
        <end position="136"/>
    </location>
</feature>
<reference evidence="4 7" key="1">
    <citation type="submission" date="2015-02" db="EMBL/GenBank/DDBJ databases">
        <title>Physiological reanalysis, assessment of diazotrophy, and genome sequences of multiple isolates of Streptomyces thermoautotrophicus.</title>
        <authorList>
            <person name="MacKellar D.C."/>
            <person name="Lieber L."/>
            <person name="Norman J."/>
            <person name="Bolger A."/>
            <person name="Tobin C."/>
            <person name="Murray J.W."/>
            <person name="Prell J."/>
        </authorList>
    </citation>
    <scope>NUCLEOTIDE SEQUENCE [LARGE SCALE GENOMIC DNA]</scope>
    <source>
        <strain evidence="4 7">UBT1</strain>
    </source>
</reference>
<evidence type="ECO:0000313" key="6">
    <source>
        <dbReference type="Proteomes" id="UP000070598"/>
    </source>
</evidence>
<evidence type="ECO:0000256" key="1">
    <source>
        <dbReference type="ARBA" id="ARBA00022553"/>
    </source>
</evidence>
<sequence>MSELTLTVIRLGFLAVLWLFVLTTVSVMRSDLFGTRVTQPQPKASPARQPRPPAPRAQKRPRSAPGKLVVTAGSLAGTTVTLTDQPVTIGRSHDSTLVLDDDYASSRHARIYPDNGRWMVEDLGSTNGTYLDRAKINGPTPVPLGVPIRIGKTVLELRK</sequence>
<organism evidence="4 7">
    <name type="scientific">Carbonactinospora thermoautotrophica</name>
    <dbReference type="NCBI Taxonomy" id="1469144"/>
    <lineage>
        <taxon>Bacteria</taxon>
        <taxon>Bacillati</taxon>
        <taxon>Actinomycetota</taxon>
        <taxon>Actinomycetes</taxon>
        <taxon>Kitasatosporales</taxon>
        <taxon>Carbonactinosporaceae</taxon>
        <taxon>Carbonactinospora</taxon>
    </lineage>
</organism>
<dbReference type="Pfam" id="PF00498">
    <property type="entry name" value="FHA"/>
    <property type="match status" value="1"/>
</dbReference>
<dbReference type="InterPro" id="IPR050923">
    <property type="entry name" value="Cell_Proc_Reg/RNA_Proc"/>
</dbReference>
<evidence type="ECO:0000256" key="2">
    <source>
        <dbReference type="SAM" id="MobiDB-lite"/>
    </source>
</evidence>
<evidence type="ECO:0000313" key="7">
    <source>
        <dbReference type="Proteomes" id="UP000070659"/>
    </source>
</evidence>
<dbReference type="SMART" id="SM00240">
    <property type="entry name" value="FHA"/>
    <property type="match status" value="1"/>
</dbReference>
<feature type="compositionally biased region" description="Low complexity" evidence="2">
    <location>
        <begin position="39"/>
        <end position="48"/>
    </location>
</feature>
<protein>
    <submittedName>
        <fullName evidence="4">Signal peptide protein</fullName>
    </submittedName>
</protein>
<dbReference type="PROSITE" id="PS50006">
    <property type="entry name" value="FHA_DOMAIN"/>
    <property type="match status" value="1"/>
</dbReference>
<dbReference type="Proteomes" id="UP000070659">
    <property type="component" value="Unassembled WGS sequence"/>
</dbReference>
<dbReference type="InterPro" id="IPR000253">
    <property type="entry name" value="FHA_dom"/>
</dbReference>
<dbReference type="AlphaFoldDB" id="A0A132MJF0"/>
<dbReference type="Gene3D" id="2.60.200.20">
    <property type="match status" value="1"/>
</dbReference>
<dbReference type="InterPro" id="IPR008984">
    <property type="entry name" value="SMAD_FHA_dom_sf"/>
</dbReference>
<proteinExistence type="predicted"/>
<evidence type="ECO:0000313" key="4">
    <source>
        <dbReference type="EMBL" id="KWW97879.1"/>
    </source>
</evidence>
<dbReference type="PATRIC" id="fig|1469144.8.peg.817"/>
<accession>A0A132MJF0</accession>
<dbReference type="SUPFAM" id="SSF49879">
    <property type="entry name" value="SMAD/FHA domain"/>
    <property type="match status" value="1"/>
</dbReference>
<evidence type="ECO:0000259" key="3">
    <source>
        <dbReference type="PROSITE" id="PS50006"/>
    </source>
</evidence>
<gene>
    <name evidence="4" type="ORF">TH66_20965</name>
    <name evidence="5" type="ORF">TR74_13610</name>
</gene>
<keyword evidence="1" id="KW-0597">Phosphoprotein</keyword>
<name>A0A132MJF0_9ACTN</name>